<comment type="caution">
    <text evidence="12">The sequence shown here is derived from an EMBL/GenBank/DDBJ whole genome shotgun (WGS) entry which is preliminary data.</text>
</comment>
<evidence type="ECO:0000256" key="4">
    <source>
        <dbReference type="ARBA" id="ARBA00022853"/>
    </source>
</evidence>
<name>A0A0F4GDD1_9PEZI</name>
<evidence type="ECO:0000313" key="13">
    <source>
        <dbReference type="Proteomes" id="UP000033647"/>
    </source>
</evidence>
<keyword evidence="9" id="KW-0234">DNA repair</keyword>
<evidence type="ECO:0000256" key="10">
    <source>
        <dbReference type="SAM" id="Coils"/>
    </source>
</evidence>
<keyword evidence="6 10" id="KW-0175">Coiled coil</keyword>
<dbReference type="Proteomes" id="UP000033647">
    <property type="component" value="Unassembled WGS sequence"/>
</dbReference>
<keyword evidence="9" id="KW-0227">DNA damage</keyword>
<comment type="subunit">
    <text evidence="9">Component of the NuA4 histone acetyltransferase complex.</text>
</comment>
<comment type="subcellular location">
    <subcellularLocation>
        <location evidence="1 9">Nucleus</location>
    </subcellularLocation>
</comment>
<dbReference type="InterPro" id="IPR015418">
    <property type="entry name" value="Eaf6"/>
</dbReference>
<evidence type="ECO:0000256" key="6">
    <source>
        <dbReference type="ARBA" id="ARBA00023054"/>
    </source>
</evidence>
<dbReference type="GO" id="GO:0035267">
    <property type="term" value="C:NuA4 histone acetyltransferase complex"/>
    <property type="evidence" value="ECO:0007669"/>
    <property type="project" value="UniProtKB-UniRule"/>
</dbReference>
<evidence type="ECO:0000256" key="7">
    <source>
        <dbReference type="ARBA" id="ARBA00023163"/>
    </source>
</evidence>
<accession>A0A0F4GDD1</accession>
<feature type="region of interest" description="Disordered" evidence="11">
    <location>
        <begin position="1"/>
        <end position="24"/>
    </location>
</feature>
<feature type="region of interest" description="Disordered" evidence="11">
    <location>
        <begin position="84"/>
        <end position="186"/>
    </location>
</feature>
<dbReference type="GO" id="GO:0005634">
    <property type="term" value="C:nucleus"/>
    <property type="evidence" value="ECO:0007669"/>
    <property type="project" value="UniProtKB-SubCell"/>
</dbReference>
<keyword evidence="7 9" id="KW-0804">Transcription</keyword>
<evidence type="ECO:0000256" key="8">
    <source>
        <dbReference type="ARBA" id="ARBA00023242"/>
    </source>
</evidence>
<organism evidence="12 13">
    <name type="scientific">Zymoseptoria brevis</name>
    <dbReference type="NCBI Taxonomy" id="1047168"/>
    <lineage>
        <taxon>Eukaryota</taxon>
        <taxon>Fungi</taxon>
        <taxon>Dikarya</taxon>
        <taxon>Ascomycota</taxon>
        <taxon>Pezizomycotina</taxon>
        <taxon>Dothideomycetes</taxon>
        <taxon>Dothideomycetidae</taxon>
        <taxon>Mycosphaerellales</taxon>
        <taxon>Mycosphaerellaceae</taxon>
        <taxon>Zymoseptoria</taxon>
    </lineage>
</organism>
<dbReference type="OrthoDB" id="440324at2759"/>
<proteinExistence type="inferred from homology"/>
<keyword evidence="13" id="KW-1185">Reference proteome</keyword>
<evidence type="ECO:0000256" key="5">
    <source>
        <dbReference type="ARBA" id="ARBA00023015"/>
    </source>
</evidence>
<feature type="compositionally biased region" description="Basic and acidic residues" evidence="11">
    <location>
        <begin position="90"/>
        <end position="106"/>
    </location>
</feature>
<dbReference type="GO" id="GO:0016740">
    <property type="term" value="F:transferase activity"/>
    <property type="evidence" value="ECO:0007669"/>
    <property type="project" value="UniProtKB-KW"/>
</dbReference>
<evidence type="ECO:0000256" key="2">
    <source>
        <dbReference type="ARBA" id="ARBA00010916"/>
    </source>
</evidence>
<keyword evidence="5 9" id="KW-0805">Transcription regulation</keyword>
<reference evidence="12 13" key="1">
    <citation type="submission" date="2015-03" db="EMBL/GenBank/DDBJ databases">
        <title>RNA-seq based gene annotation and comparative genomics of four Zymoseptoria species reveal species-specific pathogenicity related genes and transposable element activity.</title>
        <authorList>
            <person name="Grandaubert J."/>
            <person name="Bhattacharyya A."/>
            <person name="Stukenbrock E.H."/>
        </authorList>
    </citation>
    <scope>NUCLEOTIDE SEQUENCE [LARGE SCALE GENOMIC DNA]</scope>
    <source>
        <strain evidence="12 13">Zb18110</strain>
    </source>
</reference>
<dbReference type="GO" id="GO:0006325">
    <property type="term" value="P:chromatin organization"/>
    <property type="evidence" value="ECO:0007669"/>
    <property type="project" value="UniProtKB-KW"/>
</dbReference>
<feature type="compositionally biased region" description="Polar residues" evidence="11">
    <location>
        <begin position="1"/>
        <end position="16"/>
    </location>
</feature>
<dbReference type="PANTHER" id="PTHR13476">
    <property type="entry name" value="CHROMATIN MODIFICATION-RELATED PROTEIN MEAF6"/>
    <property type="match status" value="1"/>
</dbReference>
<dbReference type="Pfam" id="PF09340">
    <property type="entry name" value="NuA4"/>
    <property type="match status" value="1"/>
</dbReference>
<feature type="coiled-coil region" evidence="10">
    <location>
        <begin position="25"/>
        <end position="59"/>
    </location>
</feature>
<evidence type="ECO:0000256" key="11">
    <source>
        <dbReference type="SAM" id="MobiDB-lite"/>
    </source>
</evidence>
<dbReference type="EMBL" id="LAFY01004167">
    <property type="protein sequence ID" value="KJX94205.1"/>
    <property type="molecule type" value="Genomic_DNA"/>
</dbReference>
<keyword evidence="8 9" id="KW-0539">Nucleus</keyword>
<dbReference type="GO" id="GO:0006281">
    <property type="term" value="P:DNA repair"/>
    <property type="evidence" value="ECO:0007669"/>
    <property type="project" value="UniProtKB-UniRule"/>
</dbReference>
<dbReference type="AlphaFoldDB" id="A0A0F4GDD1"/>
<evidence type="ECO:0000256" key="3">
    <source>
        <dbReference type="ARBA" id="ARBA00018504"/>
    </source>
</evidence>
<keyword evidence="12" id="KW-0808">Transferase</keyword>
<keyword evidence="4 9" id="KW-0156">Chromatin regulator</keyword>
<evidence type="ECO:0000313" key="12">
    <source>
        <dbReference type="EMBL" id="KJX94205.1"/>
    </source>
</evidence>
<comment type="function">
    <text evidence="9">Component of the NuA4 histone acetyltransferase complex which is involved in transcriptional activation of selected genes principally by acetylation of nucleosomal histone H4 and H2A. The NuA4 complex is also involved in DNA repair.</text>
</comment>
<evidence type="ECO:0000256" key="1">
    <source>
        <dbReference type="ARBA" id="ARBA00004123"/>
    </source>
</evidence>
<evidence type="ECO:0000256" key="9">
    <source>
        <dbReference type="RuleBase" id="RU368022"/>
    </source>
</evidence>
<protein>
    <recommendedName>
        <fullName evidence="3 9">Chromatin modification-related protein EAF6</fullName>
    </recommendedName>
</protein>
<gene>
    <name evidence="12" type="ORF">TI39_contig4208g00004</name>
</gene>
<comment type="similarity">
    <text evidence="2 9">Belongs to the EAF6 family.</text>
</comment>
<dbReference type="STRING" id="1047168.A0A0F4GDD1"/>
<sequence>MGENVPPNSATQTSAAADQPGRPYYESLRKDLRATLEKKRRLDEQLAMVEEQIHKHEGNYLEETANSGNIVRGFDGWVKGVTISAGGRGAVDDRRRGRVRGEDRVFSRSSVGWMRLQEGPESNTPSHAPTPTGSTAPQLSRADTAASTPVASGVKAPGNKKKRPTEKDEEEDSKPSKRGKISYSRE</sequence>
<feature type="compositionally biased region" description="Polar residues" evidence="11">
    <location>
        <begin position="120"/>
        <end position="138"/>
    </location>
</feature>